<reference evidence="3" key="1">
    <citation type="submission" date="2018-11" db="EMBL/GenBank/DDBJ databases">
        <authorList>
            <person name="Alioto T."/>
            <person name="Alioto T."/>
        </authorList>
    </citation>
    <scope>NUCLEOTIDE SEQUENCE</scope>
</reference>
<evidence type="ECO:0000256" key="1">
    <source>
        <dbReference type="SAM" id="MobiDB-lite"/>
    </source>
</evidence>
<dbReference type="Pfam" id="PF00568">
    <property type="entry name" value="WH1"/>
    <property type="match status" value="1"/>
</dbReference>
<comment type="caution">
    <text evidence="3">The sequence shown here is derived from an EMBL/GenBank/DDBJ whole genome shotgun (WGS) entry which is preliminary data.</text>
</comment>
<gene>
    <name evidence="3" type="ORF">MGAL_10B027590</name>
</gene>
<proteinExistence type="predicted"/>
<keyword evidence="4" id="KW-1185">Reference proteome</keyword>
<feature type="region of interest" description="Disordered" evidence="1">
    <location>
        <begin position="26"/>
        <end position="59"/>
    </location>
</feature>
<evidence type="ECO:0000313" key="4">
    <source>
        <dbReference type="Proteomes" id="UP000596742"/>
    </source>
</evidence>
<organism evidence="3 4">
    <name type="scientific">Mytilus galloprovincialis</name>
    <name type="common">Mediterranean mussel</name>
    <dbReference type="NCBI Taxonomy" id="29158"/>
    <lineage>
        <taxon>Eukaryota</taxon>
        <taxon>Metazoa</taxon>
        <taxon>Spiralia</taxon>
        <taxon>Lophotrochozoa</taxon>
        <taxon>Mollusca</taxon>
        <taxon>Bivalvia</taxon>
        <taxon>Autobranchia</taxon>
        <taxon>Pteriomorphia</taxon>
        <taxon>Mytilida</taxon>
        <taxon>Mytiloidea</taxon>
        <taxon>Mytilidae</taxon>
        <taxon>Mytilinae</taxon>
        <taxon>Mytilus</taxon>
    </lineage>
</organism>
<feature type="non-terminal residue" evidence="3">
    <location>
        <position position="1"/>
    </location>
</feature>
<dbReference type="PANTHER" id="PTHR44927:SF1">
    <property type="entry name" value="FK506-BINDING PROTEIN 15"/>
    <property type="match status" value="1"/>
</dbReference>
<evidence type="ECO:0000259" key="2">
    <source>
        <dbReference type="Pfam" id="PF00568"/>
    </source>
</evidence>
<dbReference type="EMBL" id="UYJE01000956">
    <property type="protein sequence ID" value="VDH97907.1"/>
    <property type="molecule type" value="Genomic_DNA"/>
</dbReference>
<evidence type="ECO:0000313" key="3">
    <source>
        <dbReference type="EMBL" id="VDH97907.1"/>
    </source>
</evidence>
<dbReference type="PANTHER" id="PTHR44927">
    <property type="entry name" value="FK506-BINDING PROTEIN 15"/>
    <property type="match status" value="1"/>
</dbReference>
<sequence length="201" mass="21927">MFFSAEDDDQDFVSGGSKSRLANLFGIDKQSSQGGNESLTYTAPKQPRPKEPAPQTEGAPGVLFASAVNAYKYVDGKYATQGKLGAAILANHTSLDYRILLYVSKQQQVTNAKITTAFTFTVQPNNYAIIYDDSRLTWSLNFDSEQNVQLFAKNVALAKALSAGSALETVISQDLNVGEGIDSNAKSDKCFVSRQEKEKYK</sequence>
<dbReference type="Gene3D" id="2.30.29.30">
    <property type="entry name" value="Pleckstrin-homology domain (PH domain)/Phosphotyrosine-binding domain (PTB)"/>
    <property type="match status" value="1"/>
</dbReference>
<feature type="compositionally biased region" description="Polar residues" evidence="1">
    <location>
        <begin position="29"/>
        <end position="43"/>
    </location>
</feature>
<feature type="domain" description="WH1" evidence="2">
    <location>
        <begin position="63"/>
        <end position="156"/>
    </location>
</feature>
<dbReference type="InterPro" id="IPR011993">
    <property type="entry name" value="PH-like_dom_sf"/>
</dbReference>
<dbReference type="OrthoDB" id="77911at2759"/>
<dbReference type="InterPro" id="IPR000697">
    <property type="entry name" value="WH1/EVH1_dom"/>
</dbReference>
<name>A0A8B6C0G0_MYTGA</name>
<dbReference type="AlphaFoldDB" id="A0A8B6C0G0"/>
<protein>
    <recommendedName>
        <fullName evidence="2">WH1 domain-containing protein</fullName>
    </recommendedName>
</protein>
<dbReference type="Proteomes" id="UP000596742">
    <property type="component" value="Unassembled WGS sequence"/>
</dbReference>
<accession>A0A8B6C0G0</accession>
<dbReference type="SUPFAM" id="SSF50729">
    <property type="entry name" value="PH domain-like"/>
    <property type="match status" value="1"/>
</dbReference>